<dbReference type="InParanoid" id="A0A545AWI4"/>
<evidence type="ECO:0000256" key="1">
    <source>
        <dbReference type="ARBA" id="ARBA00022485"/>
    </source>
</evidence>
<comment type="caution">
    <text evidence="8">The sequence shown here is derived from an EMBL/GenBank/DDBJ whole genome shotgun (WGS) entry which is preliminary data.</text>
</comment>
<evidence type="ECO:0000256" key="6">
    <source>
        <dbReference type="ARBA" id="ARBA00023014"/>
    </source>
</evidence>
<dbReference type="RefSeq" id="WP_142703838.1">
    <property type="nucleotide sequence ID" value="NZ_VIRS01000004.1"/>
</dbReference>
<dbReference type="PANTHER" id="PTHR32439">
    <property type="entry name" value="FERREDOXIN--NITRITE REDUCTASE, CHLOROPLASTIC"/>
    <property type="match status" value="1"/>
</dbReference>
<evidence type="ECO:0000256" key="3">
    <source>
        <dbReference type="ARBA" id="ARBA00022723"/>
    </source>
</evidence>
<keyword evidence="5" id="KW-0408">Iron</keyword>
<organism evidence="8 9">
    <name type="scientific">Cryptosporangium phraense</name>
    <dbReference type="NCBI Taxonomy" id="2593070"/>
    <lineage>
        <taxon>Bacteria</taxon>
        <taxon>Bacillati</taxon>
        <taxon>Actinomycetota</taxon>
        <taxon>Actinomycetes</taxon>
        <taxon>Cryptosporangiales</taxon>
        <taxon>Cryptosporangiaceae</taxon>
        <taxon>Cryptosporangium</taxon>
    </lineage>
</organism>
<dbReference type="InterPro" id="IPR005117">
    <property type="entry name" value="NiRdtase/SiRdtase_haem-b_fer"/>
</dbReference>
<dbReference type="GO" id="GO:0046872">
    <property type="term" value="F:metal ion binding"/>
    <property type="evidence" value="ECO:0007669"/>
    <property type="project" value="UniProtKB-KW"/>
</dbReference>
<accession>A0A545AWI4</accession>
<dbReference type="InterPro" id="IPR051329">
    <property type="entry name" value="NIR_SIR_4Fe-4S"/>
</dbReference>
<dbReference type="SUPFAM" id="SSF55124">
    <property type="entry name" value="Nitrite/Sulfite reductase N-terminal domain-like"/>
    <property type="match status" value="2"/>
</dbReference>
<dbReference type="InterPro" id="IPR036136">
    <property type="entry name" value="Nit/Sulf_reduc_fer-like_dom_sf"/>
</dbReference>
<feature type="domain" description="Nitrite/Sulfite reductase ferredoxin-like" evidence="7">
    <location>
        <begin position="238"/>
        <end position="291"/>
    </location>
</feature>
<evidence type="ECO:0000256" key="2">
    <source>
        <dbReference type="ARBA" id="ARBA00022617"/>
    </source>
</evidence>
<keyword evidence="2" id="KW-0349">Heme</keyword>
<dbReference type="FunCoup" id="A0A545AWI4">
    <property type="interactions" value="100"/>
</dbReference>
<dbReference type="Pfam" id="PF03460">
    <property type="entry name" value="NIR_SIR_ferr"/>
    <property type="match status" value="1"/>
</dbReference>
<dbReference type="AlphaFoldDB" id="A0A545AWI4"/>
<keyword evidence="4" id="KW-0560">Oxidoreductase</keyword>
<dbReference type="GO" id="GO:0016491">
    <property type="term" value="F:oxidoreductase activity"/>
    <property type="evidence" value="ECO:0007669"/>
    <property type="project" value="UniProtKB-KW"/>
</dbReference>
<evidence type="ECO:0000313" key="8">
    <source>
        <dbReference type="EMBL" id="TQS45641.1"/>
    </source>
</evidence>
<dbReference type="Proteomes" id="UP000317982">
    <property type="component" value="Unassembled WGS sequence"/>
</dbReference>
<dbReference type="PANTHER" id="PTHR32439:SF9">
    <property type="entry name" value="BLR3264 PROTEIN"/>
    <property type="match status" value="1"/>
</dbReference>
<dbReference type="OrthoDB" id="105450at2"/>
<keyword evidence="3" id="KW-0479">Metal-binding</keyword>
<evidence type="ECO:0000256" key="4">
    <source>
        <dbReference type="ARBA" id="ARBA00023002"/>
    </source>
</evidence>
<evidence type="ECO:0000256" key="5">
    <source>
        <dbReference type="ARBA" id="ARBA00023004"/>
    </source>
</evidence>
<dbReference type="SUPFAM" id="SSF56014">
    <property type="entry name" value="Nitrite and sulphite reductase 4Fe-4S domain-like"/>
    <property type="match status" value="1"/>
</dbReference>
<gene>
    <name evidence="8" type="ORF">FL583_07905</name>
</gene>
<reference evidence="8 9" key="1">
    <citation type="submission" date="2019-07" db="EMBL/GenBank/DDBJ databases">
        <title>Cryptosporangium phraense sp. nov., isolated from plant litter.</title>
        <authorList>
            <person name="Suriyachadkun C."/>
        </authorList>
    </citation>
    <scope>NUCLEOTIDE SEQUENCE [LARGE SCALE GENOMIC DNA]</scope>
    <source>
        <strain evidence="8 9">A-T 5661</strain>
    </source>
</reference>
<keyword evidence="6" id="KW-0411">Iron-sulfur</keyword>
<dbReference type="EMBL" id="VIRS01000004">
    <property type="protein sequence ID" value="TQS45641.1"/>
    <property type="molecule type" value="Genomic_DNA"/>
</dbReference>
<dbReference type="GO" id="GO:0051539">
    <property type="term" value="F:4 iron, 4 sulfur cluster binding"/>
    <property type="evidence" value="ECO:0007669"/>
    <property type="project" value="UniProtKB-KW"/>
</dbReference>
<dbReference type="InterPro" id="IPR045854">
    <property type="entry name" value="NO2/SO3_Rdtase_4Fe4S_sf"/>
</dbReference>
<evidence type="ECO:0000313" key="9">
    <source>
        <dbReference type="Proteomes" id="UP000317982"/>
    </source>
</evidence>
<evidence type="ECO:0000259" key="7">
    <source>
        <dbReference type="Pfam" id="PF03460"/>
    </source>
</evidence>
<sequence>MPTAPSAPRRAAADRCPGALQVHPAADGGLARVRVPGGVLSLTQWDALRAFGPIELTSRANVQIRGVSDTGPLAERLASVGLLPSETHERVRNIVASPLGGAQAVVTALDQALCAAPDLAALSGRFLFAVDVDRDVAGLGADVTVLLGADRLLLAGVDSGLRVAADQAVAASIAAARCFLAEREAQASAAWRLSDLDDGSARVARRLSDVLGLPHQADVRGAGDSVGPPVLLGVLGSAIGVGAPLGRLTVAQMQVIGRVARDEIIVTPWRGVVLPGIPAADAPAIVTTLDAAGLVTDPTSAWATATACTGLPGCAKSRADVRGDASRALSLLADGGSAVHFAGCERRCGRPAGAHVDVLATDDGYRVDGGDVRVEELAATVAAARRGSE</sequence>
<keyword evidence="1" id="KW-0004">4Fe-4S</keyword>
<name>A0A545AWI4_9ACTN</name>
<keyword evidence="9" id="KW-1185">Reference proteome</keyword>
<dbReference type="Gene3D" id="3.90.480.20">
    <property type="match status" value="2"/>
</dbReference>
<dbReference type="Gene3D" id="3.30.413.10">
    <property type="entry name" value="Sulfite Reductase Hemoprotein, domain 1"/>
    <property type="match status" value="1"/>
</dbReference>
<protein>
    <submittedName>
        <fullName evidence="8">Precorrin-3B synthase</fullName>
    </submittedName>
</protein>
<proteinExistence type="predicted"/>